<comment type="subcellular location">
    <subcellularLocation>
        <location evidence="2">Cell membrane</location>
        <topology evidence="2">Multi-pass membrane protein</topology>
    </subcellularLocation>
</comment>
<name>A0ABR7HU33_9FIRM</name>
<evidence type="ECO:0000256" key="11">
    <source>
        <dbReference type="ARBA" id="ARBA00023049"/>
    </source>
</evidence>
<keyword evidence="12 13" id="KW-0472">Membrane</keyword>
<dbReference type="Pfam" id="PF02163">
    <property type="entry name" value="Peptidase_M50"/>
    <property type="match status" value="1"/>
</dbReference>
<evidence type="ECO:0000313" key="15">
    <source>
        <dbReference type="EMBL" id="MBC5731029.1"/>
    </source>
</evidence>
<keyword evidence="4" id="KW-1003">Cell membrane</keyword>
<organism evidence="15 16">
    <name type="scientific">Pseudoflavonifractor hominis</name>
    <dbReference type="NCBI Taxonomy" id="2763059"/>
    <lineage>
        <taxon>Bacteria</taxon>
        <taxon>Bacillati</taxon>
        <taxon>Bacillota</taxon>
        <taxon>Clostridia</taxon>
        <taxon>Eubacteriales</taxon>
        <taxon>Oscillospiraceae</taxon>
        <taxon>Pseudoflavonifractor</taxon>
    </lineage>
</organism>
<evidence type="ECO:0000256" key="1">
    <source>
        <dbReference type="ARBA" id="ARBA00001947"/>
    </source>
</evidence>
<dbReference type="InterPro" id="IPR008915">
    <property type="entry name" value="Peptidase_M50"/>
</dbReference>
<evidence type="ECO:0000313" key="16">
    <source>
        <dbReference type="Proteomes" id="UP000660021"/>
    </source>
</evidence>
<dbReference type="Proteomes" id="UP000660021">
    <property type="component" value="Unassembled WGS sequence"/>
</dbReference>
<evidence type="ECO:0000256" key="12">
    <source>
        <dbReference type="ARBA" id="ARBA00023136"/>
    </source>
</evidence>
<feature type="transmembrane region" description="Helical" evidence="13">
    <location>
        <begin position="47"/>
        <end position="64"/>
    </location>
</feature>
<evidence type="ECO:0000256" key="8">
    <source>
        <dbReference type="ARBA" id="ARBA00022801"/>
    </source>
</evidence>
<evidence type="ECO:0000256" key="6">
    <source>
        <dbReference type="ARBA" id="ARBA00022692"/>
    </source>
</evidence>
<evidence type="ECO:0000259" key="14">
    <source>
        <dbReference type="Pfam" id="PF02163"/>
    </source>
</evidence>
<gene>
    <name evidence="15" type="ORF">H8S34_09335</name>
</gene>
<evidence type="ECO:0000256" key="13">
    <source>
        <dbReference type="SAM" id="Phobius"/>
    </source>
</evidence>
<keyword evidence="7" id="KW-0479">Metal-binding</keyword>
<dbReference type="PANTHER" id="PTHR35864">
    <property type="entry name" value="ZINC METALLOPROTEASE MJ0611-RELATED"/>
    <property type="match status" value="1"/>
</dbReference>
<dbReference type="EMBL" id="JACOPR010000005">
    <property type="protein sequence ID" value="MBC5731029.1"/>
    <property type="molecule type" value="Genomic_DNA"/>
</dbReference>
<evidence type="ECO:0000256" key="4">
    <source>
        <dbReference type="ARBA" id="ARBA00022475"/>
    </source>
</evidence>
<dbReference type="GO" id="GO:0008233">
    <property type="term" value="F:peptidase activity"/>
    <property type="evidence" value="ECO:0007669"/>
    <property type="project" value="UniProtKB-KW"/>
</dbReference>
<dbReference type="InterPro" id="IPR052348">
    <property type="entry name" value="Metallopeptidase_M50B"/>
</dbReference>
<protein>
    <submittedName>
        <fullName evidence="15">Site-2 protease family protein</fullName>
    </submittedName>
</protein>
<dbReference type="CDD" id="cd06158">
    <property type="entry name" value="S2P-M50_like_1"/>
    <property type="match status" value="1"/>
</dbReference>
<evidence type="ECO:0000256" key="5">
    <source>
        <dbReference type="ARBA" id="ARBA00022670"/>
    </source>
</evidence>
<evidence type="ECO:0000256" key="9">
    <source>
        <dbReference type="ARBA" id="ARBA00022833"/>
    </source>
</evidence>
<feature type="transmembrane region" description="Helical" evidence="13">
    <location>
        <begin position="119"/>
        <end position="143"/>
    </location>
</feature>
<keyword evidence="5 15" id="KW-0645">Protease</keyword>
<feature type="transmembrane region" description="Helical" evidence="13">
    <location>
        <begin position="85"/>
        <end position="107"/>
    </location>
</feature>
<dbReference type="InterPro" id="IPR044537">
    <property type="entry name" value="Rip2-like"/>
</dbReference>
<evidence type="ECO:0000256" key="2">
    <source>
        <dbReference type="ARBA" id="ARBA00004651"/>
    </source>
</evidence>
<keyword evidence="8" id="KW-0378">Hydrolase</keyword>
<keyword evidence="6 13" id="KW-0812">Transmembrane</keyword>
<accession>A0ABR7HU33</accession>
<comment type="similarity">
    <text evidence="3">Belongs to the peptidase M50B family.</text>
</comment>
<keyword evidence="16" id="KW-1185">Reference proteome</keyword>
<evidence type="ECO:0000256" key="7">
    <source>
        <dbReference type="ARBA" id="ARBA00022723"/>
    </source>
</evidence>
<evidence type="ECO:0000256" key="10">
    <source>
        <dbReference type="ARBA" id="ARBA00022989"/>
    </source>
</evidence>
<reference evidence="15 16" key="1">
    <citation type="submission" date="2020-08" db="EMBL/GenBank/DDBJ databases">
        <title>Genome public.</title>
        <authorList>
            <person name="Liu C."/>
            <person name="Sun Q."/>
        </authorList>
    </citation>
    <scope>NUCLEOTIDE SEQUENCE [LARGE SCALE GENOMIC DNA]</scope>
    <source>
        <strain evidence="15 16">New-38</strain>
    </source>
</reference>
<feature type="domain" description="Peptidase M50" evidence="14">
    <location>
        <begin position="121"/>
        <end position="161"/>
    </location>
</feature>
<dbReference type="GO" id="GO:0006508">
    <property type="term" value="P:proteolysis"/>
    <property type="evidence" value="ECO:0007669"/>
    <property type="project" value="UniProtKB-KW"/>
</dbReference>
<keyword evidence="11" id="KW-0482">Metalloprotease</keyword>
<comment type="cofactor">
    <cofactor evidence="1">
        <name>Zn(2+)</name>
        <dbReference type="ChEBI" id="CHEBI:29105"/>
    </cofactor>
</comment>
<keyword evidence="9" id="KW-0862">Zinc</keyword>
<evidence type="ECO:0000256" key="3">
    <source>
        <dbReference type="ARBA" id="ARBA00007931"/>
    </source>
</evidence>
<proteinExistence type="inferred from homology"/>
<dbReference type="PANTHER" id="PTHR35864:SF1">
    <property type="entry name" value="ZINC METALLOPROTEASE YWHC-RELATED"/>
    <property type="match status" value="1"/>
</dbReference>
<sequence length="214" mass="23451">MLWMLVQILAVLLCLTVHETCHGLAAYLLGDPTAKRMHRLSFNPLRHIDPFGALMMLVAGFGWAKPVPVDMRYFKHPKSGMALTALAGPVSNFVLAYLALCLRALLITVGYQVEAESVLLIWVIDFLATVAILSVGLGLFNLIPVPPLDGSKVLGALLPDRIYYTILRYERIGMLLLVVVLWSGALDGGLVWARDGVLDWLARAASAPFRMLLG</sequence>
<keyword evidence="10 13" id="KW-1133">Transmembrane helix</keyword>
<feature type="transmembrane region" description="Helical" evidence="13">
    <location>
        <begin position="172"/>
        <end position="193"/>
    </location>
</feature>
<comment type="caution">
    <text evidence="15">The sequence shown here is derived from an EMBL/GenBank/DDBJ whole genome shotgun (WGS) entry which is preliminary data.</text>
</comment>